<dbReference type="EMBL" id="CAXKWB010016863">
    <property type="protein sequence ID" value="CAL4117326.1"/>
    <property type="molecule type" value="Genomic_DNA"/>
</dbReference>
<keyword evidence="2" id="KW-1185">Reference proteome</keyword>
<dbReference type="AlphaFoldDB" id="A0AAV2R5Y8"/>
<feature type="non-terminal residue" evidence="1">
    <location>
        <position position="211"/>
    </location>
</feature>
<gene>
    <name evidence="1" type="ORF">MNOR_LOCUS21167</name>
</gene>
<evidence type="ECO:0000313" key="1">
    <source>
        <dbReference type="EMBL" id="CAL4117326.1"/>
    </source>
</evidence>
<sequence>VVCSAALAQAMPQAMPQAIPKAQQDTSRGRTLTAGAVQVNSASPTTAAAAGGGAGGGAATAGAARSATAGAAAPAAPIPNPLAEFGQGFFGQGLNNPASFPVNRQFVPTAQQILRTRPNLRVRVDTFGQLTFTDQFGVEVEVEDQCGFSPFEIVNPIEMQECQFELQQNRFSTTQNSPAFRTQLQAFEQQQLAERNAFIQRQITGGAGAAG</sequence>
<proteinExistence type="predicted"/>
<name>A0AAV2R5Y8_MEGNR</name>
<evidence type="ECO:0000313" key="2">
    <source>
        <dbReference type="Proteomes" id="UP001497623"/>
    </source>
</evidence>
<protein>
    <submittedName>
        <fullName evidence="1">Uncharacterized protein</fullName>
    </submittedName>
</protein>
<reference evidence="1 2" key="1">
    <citation type="submission" date="2024-05" db="EMBL/GenBank/DDBJ databases">
        <authorList>
            <person name="Wallberg A."/>
        </authorList>
    </citation>
    <scope>NUCLEOTIDE SEQUENCE [LARGE SCALE GENOMIC DNA]</scope>
</reference>
<feature type="non-terminal residue" evidence="1">
    <location>
        <position position="1"/>
    </location>
</feature>
<comment type="caution">
    <text evidence="1">The sequence shown here is derived from an EMBL/GenBank/DDBJ whole genome shotgun (WGS) entry which is preliminary data.</text>
</comment>
<accession>A0AAV2R5Y8</accession>
<organism evidence="1 2">
    <name type="scientific">Meganyctiphanes norvegica</name>
    <name type="common">Northern krill</name>
    <name type="synonym">Thysanopoda norvegica</name>
    <dbReference type="NCBI Taxonomy" id="48144"/>
    <lineage>
        <taxon>Eukaryota</taxon>
        <taxon>Metazoa</taxon>
        <taxon>Ecdysozoa</taxon>
        <taxon>Arthropoda</taxon>
        <taxon>Crustacea</taxon>
        <taxon>Multicrustacea</taxon>
        <taxon>Malacostraca</taxon>
        <taxon>Eumalacostraca</taxon>
        <taxon>Eucarida</taxon>
        <taxon>Euphausiacea</taxon>
        <taxon>Euphausiidae</taxon>
        <taxon>Meganyctiphanes</taxon>
    </lineage>
</organism>
<dbReference type="Proteomes" id="UP001497623">
    <property type="component" value="Unassembled WGS sequence"/>
</dbReference>